<keyword evidence="3" id="KW-0442">Lipid degradation</keyword>
<feature type="active site" description="Proton acceptor" evidence="3">
    <location>
        <position position="254"/>
    </location>
</feature>
<evidence type="ECO:0000313" key="6">
    <source>
        <dbReference type="Proteomes" id="UP000753908"/>
    </source>
</evidence>
<proteinExistence type="inferred from homology"/>
<dbReference type="PANTHER" id="PTHR32176:SF92">
    <property type="entry name" value="XYLOSE ISOMERASE"/>
    <property type="match status" value="1"/>
</dbReference>
<sequence>MTFRILSLDGGGIRGVVAATMLARIEQQISVPLNQYFQLVTGTSTGSILAAAIANGRSAKELIAVYQQKGSRIFPYQNLWSPERLGLVFQYGLSAPKYSDKGLVEVLKEEFKYKKLSAVKATNLLIPSYDTINREPIIFKSWRKKFVNVPLWEVCVCSASAPAYFPAHQLIRREEGKAVGGDAKTIVFSKEASEDDDDYNRMRIDITGGTGRGQVRTIIDYVGKTRTALVDAGWDVIPDATSTFSVVLEYSAIDGGVAANNPTACAIAEALRLGHKVEDISLLSIGTGSFSREIPLESAKEWGAAQWALPVIDVIFDASSDINDYIGRQIVERYLRLQFKLDRSWTGKRLSDDMDDASQENIRNLIEAADAYVKNSQVQKAIANFL</sequence>
<comment type="similarity">
    <text evidence="1">Belongs to the patatin family.</text>
</comment>
<dbReference type="SUPFAM" id="SSF52151">
    <property type="entry name" value="FabD/lysophospholipase-like"/>
    <property type="match status" value="1"/>
</dbReference>
<dbReference type="EMBL" id="JAHHIF010000025">
    <property type="protein sequence ID" value="MBW4546412.1"/>
    <property type="molecule type" value="Genomic_DNA"/>
</dbReference>
<evidence type="ECO:0000313" key="5">
    <source>
        <dbReference type="EMBL" id="MBW4546412.1"/>
    </source>
</evidence>
<dbReference type="Pfam" id="PF01734">
    <property type="entry name" value="Patatin"/>
    <property type="match status" value="1"/>
</dbReference>
<evidence type="ECO:0000256" key="2">
    <source>
        <dbReference type="ARBA" id="ARBA00023098"/>
    </source>
</evidence>
<dbReference type="InterPro" id="IPR002641">
    <property type="entry name" value="PNPLA_dom"/>
</dbReference>
<keyword evidence="2 3" id="KW-0443">Lipid metabolism</keyword>
<evidence type="ECO:0000259" key="4">
    <source>
        <dbReference type="PROSITE" id="PS51635"/>
    </source>
</evidence>
<reference evidence="5" key="1">
    <citation type="submission" date="2021-05" db="EMBL/GenBank/DDBJ databases">
        <authorList>
            <person name="Pietrasiak N."/>
            <person name="Ward R."/>
            <person name="Stajich J.E."/>
            <person name="Kurbessoian T."/>
        </authorList>
    </citation>
    <scope>NUCLEOTIDE SEQUENCE</scope>
    <source>
        <strain evidence="5">CPER-KK1</strain>
    </source>
</reference>
<dbReference type="GO" id="GO:0016042">
    <property type="term" value="P:lipid catabolic process"/>
    <property type="evidence" value="ECO:0007669"/>
    <property type="project" value="UniProtKB-UniRule"/>
</dbReference>
<organism evidence="5 6">
    <name type="scientific">Symplocastrum torsivum CPER-KK1</name>
    <dbReference type="NCBI Taxonomy" id="450513"/>
    <lineage>
        <taxon>Bacteria</taxon>
        <taxon>Bacillati</taxon>
        <taxon>Cyanobacteriota</taxon>
        <taxon>Cyanophyceae</taxon>
        <taxon>Oscillatoriophycideae</taxon>
        <taxon>Oscillatoriales</taxon>
        <taxon>Microcoleaceae</taxon>
        <taxon>Symplocastrum</taxon>
    </lineage>
</organism>
<dbReference type="Gene3D" id="3.40.1090.10">
    <property type="entry name" value="Cytosolic phospholipase A2 catalytic domain"/>
    <property type="match status" value="1"/>
</dbReference>
<gene>
    <name evidence="5" type="ORF">KME25_18490</name>
</gene>
<dbReference type="Proteomes" id="UP000753908">
    <property type="component" value="Unassembled WGS sequence"/>
</dbReference>
<accession>A0A951PMN1</accession>
<reference evidence="5" key="2">
    <citation type="journal article" date="2022" name="Microbiol. Resour. Announc.">
        <title>Metagenome Sequencing to Explore Phylogenomics of Terrestrial Cyanobacteria.</title>
        <authorList>
            <person name="Ward R.D."/>
            <person name="Stajich J.E."/>
            <person name="Johansen J.R."/>
            <person name="Huntemann M."/>
            <person name="Clum A."/>
            <person name="Foster B."/>
            <person name="Foster B."/>
            <person name="Roux S."/>
            <person name="Palaniappan K."/>
            <person name="Varghese N."/>
            <person name="Mukherjee S."/>
            <person name="Reddy T.B.K."/>
            <person name="Daum C."/>
            <person name="Copeland A."/>
            <person name="Chen I.A."/>
            <person name="Ivanova N.N."/>
            <person name="Kyrpides N.C."/>
            <person name="Shapiro N."/>
            <person name="Eloe-Fadrosh E.A."/>
            <person name="Pietrasiak N."/>
        </authorList>
    </citation>
    <scope>NUCLEOTIDE SEQUENCE</scope>
    <source>
        <strain evidence="5">CPER-KK1</strain>
    </source>
</reference>
<dbReference type="InterPro" id="IPR016035">
    <property type="entry name" value="Acyl_Trfase/lysoPLipase"/>
</dbReference>
<dbReference type="PANTHER" id="PTHR32176">
    <property type="entry name" value="XYLOSE ISOMERASE"/>
    <property type="match status" value="1"/>
</dbReference>
<keyword evidence="3" id="KW-0378">Hydrolase</keyword>
<dbReference type="GO" id="GO:0004620">
    <property type="term" value="F:phospholipase activity"/>
    <property type="evidence" value="ECO:0007669"/>
    <property type="project" value="TreeGrafter"/>
</dbReference>
<feature type="short sequence motif" description="DGA/G" evidence="3">
    <location>
        <begin position="254"/>
        <end position="256"/>
    </location>
</feature>
<evidence type="ECO:0000256" key="1">
    <source>
        <dbReference type="ARBA" id="ARBA00010240"/>
    </source>
</evidence>
<comment type="caution">
    <text evidence="5">The sequence shown here is derived from an EMBL/GenBank/DDBJ whole genome shotgun (WGS) entry which is preliminary data.</text>
</comment>
<dbReference type="AlphaFoldDB" id="A0A951PMN1"/>
<name>A0A951PMN1_9CYAN</name>
<protein>
    <submittedName>
        <fullName evidence="5">Patatin-like phospholipase family protein</fullName>
    </submittedName>
</protein>
<feature type="active site" description="Nucleophile" evidence="3">
    <location>
        <position position="44"/>
    </location>
</feature>
<feature type="domain" description="PNPLA" evidence="4">
    <location>
        <begin position="6"/>
        <end position="267"/>
    </location>
</feature>
<dbReference type="PROSITE" id="PS51635">
    <property type="entry name" value="PNPLA"/>
    <property type="match status" value="1"/>
</dbReference>
<evidence type="ECO:0000256" key="3">
    <source>
        <dbReference type="PROSITE-ProRule" id="PRU01161"/>
    </source>
</evidence>
<dbReference type="GO" id="GO:0047372">
    <property type="term" value="F:monoacylglycerol lipase activity"/>
    <property type="evidence" value="ECO:0007669"/>
    <property type="project" value="TreeGrafter"/>
</dbReference>
<feature type="short sequence motif" description="GXGXXG" evidence="3">
    <location>
        <begin position="10"/>
        <end position="15"/>
    </location>
</feature>
<feature type="short sequence motif" description="GXSXG" evidence="3">
    <location>
        <begin position="42"/>
        <end position="46"/>
    </location>
</feature>
<dbReference type="CDD" id="cd07199">
    <property type="entry name" value="Pat17_PNPLA8_PNPLA9_like"/>
    <property type="match status" value="1"/>
</dbReference>